<dbReference type="PANTHER" id="PTHR43737:SF1">
    <property type="entry name" value="DUF1501 DOMAIN-CONTAINING PROTEIN"/>
    <property type="match status" value="1"/>
</dbReference>
<evidence type="ECO:0000313" key="1">
    <source>
        <dbReference type="EMBL" id="CAB4835339.1"/>
    </source>
</evidence>
<dbReference type="EMBL" id="CAFABA010000122">
    <property type="protein sequence ID" value="CAB4835339.1"/>
    <property type="molecule type" value="Genomic_DNA"/>
</dbReference>
<dbReference type="AlphaFoldDB" id="A0A6J7ATW8"/>
<dbReference type="InterPro" id="IPR006311">
    <property type="entry name" value="TAT_signal"/>
</dbReference>
<dbReference type="InterPro" id="IPR010869">
    <property type="entry name" value="DUF1501"/>
</dbReference>
<dbReference type="PROSITE" id="PS51318">
    <property type="entry name" value="TAT"/>
    <property type="match status" value="1"/>
</dbReference>
<protein>
    <submittedName>
        <fullName evidence="1">Unannotated protein</fullName>
    </submittedName>
</protein>
<reference evidence="1" key="1">
    <citation type="submission" date="2020-05" db="EMBL/GenBank/DDBJ databases">
        <authorList>
            <person name="Chiriac C."/>
            <person name="Salcher M."/>
            <person name="Ghai R."/>
            <person name="Kavagutti S V."/>
        </authorList>
    </citation>
    <scope>NUCLEOTIDE SEQUENCE</scope>
</reference>
<dbReference type="Pfam" id="PF07394">
    <property type="entry name" value="DUF1501"/>
    <property type="match status" value="1"/>
</dbReference>
<sequence length="425" mass="43878">MLSRRKFLGLAAGSAAGGTAAWAALLRDHVEHRLAIPAPANPTTTALGGAATGGAARNDRVLVIVQMGGGNDGLNTVVPSLGAYHDARPTLALPDAALVPIDALGYALHPSLAPLRTRWNTGQIAAFHGIGFRAQSRSHFKAMDTWWAGTNGAASTTGWLGRWLDVTEDDVANPLRSISLGTGAPALSGVRSVPTVVLDPAEFALRLPRGADAAAVTEAFLATSAPASPSRWLAAAQASVPSTLDAITMLRQVATSGDAASDRSTGAESDSATNLLQSAAGIVELGVGTRVILVGMNGFDTHADQLDRHAALLADLADGITKFFDRLEASGHADRVLLLTTSEFGRRVAENSSGGFDHGLGGAQFVVGPAVHGRRVVGEPALDRLVDGDMPIGIDARSLYAVGLDWLGGPTDELLGGRFDRYGTL</sequence>
<name>A0A6J7ATW8_9ZZZZ</name>
<proteinExistence type="predicted"/>
<dbReference type="PANTHER" id="PTHR43737">
    <property type="entry name" value="BLL7424 PROTEIN"/>
    <property type="match status" value="1"/>
</dbReference>
<organism evidence="1">
    <name type="scientific">freshwater metagenome</name>
    <dbReference type="NCBI Taxonomy" id="449393"/>
    <lineage>
        <taxon>unclassified sequences</taxon>
        <taxon>metagenomes</taxon>
        <taxon>ecological metagenomes</taxon>
    </lineage>
</organism>
<gene>
    <name evidence="1" type="ORF">UFOPK3139_02418</name>
</gene>
<accession>A0A6J7ATW8</accession>